<reference evidence="1 2" key="1">
    <citation type="journal article" date="2014" name="Genome Announc.">
        <title>Draft Genome Sequences of Marine Flavobacterium Algibacter lectus Strains SS8 and NR4.</title>
        <authorList>
            <person name="Takatani N."/>
            <person name="Nakanishi M."/>
            <person name="Meirelles P."/>
            <person name="Mino S."/>
            <person name="Suda W."/>
            <person name="Oshima K."/>
            <person name="Hattori M."/>
            <person name="Ohkuma M."/>
            <person name="Hosokawa M."/>
            <person name="Miyashita K."/>
            <person name="Thompson F.L."/>
            <person name="Niwa A."/>
            <person name="Sawabe T."/>
            <person name="Sawabe T."/>
        </authorList>
    </citation>
    <scope>NUCLEOTIDE SEQUENCE [LARGE SCALE GENOMIC DNA]</scope>
    <source>
        <strain evidence="2">JCM19274</strain>
    </source>
</reference>
<organism evidence="1 2">
    <name type="scientific">Algibacter lectus</name>
    <dbReference type="NCBI Taxonomy" id="221126"/>
    <lineage>
        <taxon>Bacteria</taxon>
        <taxon>Pseudomonadati</taxon>
        <taxon>Bacteroidota</taxon>
        <taxon>Flavobacteriia</taxon>
        <taxon>Flavobacteriales</taxon>
        <taxon>Flavobacteriaceae</taxon>
        <taxon>Algibacter</taxon>
    </lineage>
</organism>
<dbReference type="Proteomes" id="UP000029643">
    <property type="component" value="Unassembled WGS sequence"/>
</dbReference>
<proteinExistence type="predicted"/>
<sequence>MNMTNQNNYVDELTLMLENSLKRMKTEKPDFMIFTVSIWTDRNANASSINFDSKNNSLRNIKESNEYDKKHYDKYVAEGDLEMAELFKQKESIRFNNPANFELSDFEEIEHSSVPPNWYSSLVKFGKFAFNKIKTELNIDVENFELGINSTKDWYDKTWNINELKSK</sequence>
<dbReference type="EMBL" id="BBNU01000039">
    <property type="protein sequence ID" value="GAL82661.1"/>
    <property type="molecule type" value="Genomic_DNA"/>
</dbReference>
<accession>A0A090X097</accession>
<evidence type="ECO:0000313" key="1">
    <source>
        <dbReference type="EMBL" id="GAL82661.1"/>
    </source>
</evidence>
<protein>
    <submittedName>
        <fullName evidence="1">Uncharacterized protein</fullName>
    </submittedName>
</protein>
<dbReference type="AlphaFoldDB" id="A0A090X097"/>
<gene>
    <name evidence="1" type="ORF">JCM19274_2940</name>
</gene>
<evidence type="ECO:0000313" key="2">
    <source>
        <dbReference type="Proteomes" id="UP000029643"/>
    </source>
</evidence>
<comment type="caution">
    <text evidence="1">The sequence shown here is derived from an EMBL/GenBank/DDBJ whole genome shotgun (WGS) entry which is preliminary data.</text>
</comment>
<dbReference type="RefSeq" id="WP_152596462.1">
    <property type="nucleotide sequence ID" value="NZ_BBNU01000039.1"/>
</dbReference>
<name>A0A090X097_9FLAO</name>